<feature type="transmembrane region" description="Helical" evidence="1">
    <location>
        <begin position="12"/>
        <end position="35"/>
    </location>
</feature>
<keyword evidence="3" id="KW-1185">Reference proteome</keyword>
<keyword evidence="1" id="KW-1133">Transmembrane helix</keyword>
<evidence type="ECO:0000256" key="1">
    <source>
        <dbReference type="SAM" id="Phobius"/>
    </source>
</evidence>
<keyword evidence="1" id="KW-0472">Membrane</keyword>
<name>A0A505DIK4_9ACTN</name>
<protein>
    <submittedName>
        <fullName evidence="2">Uncharacterized protein</fullName>
    </submittedName>
</protein>
<organism evidence="2 3">
    <name type="scientific">Streptomyces sporangiiformans</name>
    <dbReference type="NCBI Taxonomy" id="2315329"/>
    <lineage>
        <taxon>Bacteria</taxon>
        <taxon>Bacillati</taxon>
        <taxon>Actinomycetota</taxon>
        <taxon>Actinomycetes</taxon>
        <taxon>Kitasatosporales</taxon>
        <taxon>Streptomycetaceae</taxon>
        <taxon>Streptomyces</taxon>
    </lineage>
</organism>
<dbReference type="Proteomes" id="UP000317378">
    <property type="component" value="Unassembled WGS sequence"/>
</dbReference>
<dbReference type="EMBL" id="VCHX02000180">
    <property type="protein sequence ID" value="TPQ18009.1"/>
    <property type="molecule type" value="Genomic_DNA"/>
</dbReference>
<evidence type="ECO:0000313" key="3">
    <source>
        <dbReference type="Proteomes" id="UP000317378"/>
    </source>
</evidence>
<accession>A0A505DIK4</accession>
<sequence length="68" mass="7252">MTRRTTLLHALSDFLLALFEVLAWWAVLAVLWLVLISVVDALELVLGAAVALVGAVAARAARRAVGAR</sequence>
<dbReference type="RefSeq" id="WP_119104150.1">
    <property type="nucleotide sequence ID" value="NZ_QXMJ01000180.1"/>
</dbReference>
<reference evidence="2 3" key="1">
    <citation type="submission" date="2019-06" db="EMBL/GenBank/DDBJ databases">
        <title>Streptomyces sporangiiformans sp. nov., a novel actinomycete isolated from soil in Mount Song.</title>
        <authorList>
            <person name="Han L."/>
        </authorList>
    </citation>
    <scope>NUCLEOTIDE SEQUENCE [LARGE SCALE GENOMIC DNA]</scope>
    <source>
        <strain evidence="2 3">NEAU-SSA 1</strain>
    </source>
</reference>
<comment type="caution">
    <text evidence="2">The sequence shown here is derived from an EMBL/GenBank/DDBJ whole genome shotgun (WGS) entry which is preliminary data.</text>
</comment>
<proteinExistence type="predicted"/>
<keyword evidence="1" id="KW-0812">Transmembrane</keyword>
<gene>
    <name evidence="2" type="ORF">FGD71_032530</name>
</gene>
<evidence type="ECO:0000313" key="2">
    <source>
        <dbReference type="EMBL" id="TPQ18009.1"/>
    </source>
</evidence>
<dbReference type="AlphaFoldDB" id="A0A505DIK4"/>
<feature type="transmembrane region" description="Helical" evidence="1">
    <location>
        <begin position="41"/>
        <end position="61"/>
    </location>
</feature>